<feature type="transmembrane region" description="Helical" evidence="2">
    <location>
        <begin position="87"/>
        <end position="109"/>
    </location>
</feature>
<keyword evidence="5" id="KW-1185">Reference proteome</keyword>
<keyword evidence="1" id="KW-0238">DNA-binding</keyword>
<name>A0AAE3AGH4_9FIRM</name>
<feature type="transmembrane region" description="Helical" evidence="2">
    <location>
        <begin position="150"/>
        <end position="173"/>
    </location>
</feature>
<evidence type="ECO:0000313" key="5">
    <source>
        <dbReference type="Proteomes" id="UP001199319"/>
    </source>
</evidence>
<dbReference type="Pfam" id="PF01381">
    <property type="entry name" value="HTH_3"/>
    <property type="match status" value="1"/>
</dbReference>
<protein>
    <submittedName>
        <fullName evidence="4">Helix-turn-helix domain-containing protein</fullName>
    </submittedName>
</protein>
<sequence>MTLCEKLIDLRRKAGLSQEQMAQQLDVSRQAVSKWETGESLPDTNKLLAIGRLLGVTVDYLLDDEQTDPAPTSAGPKKSGFARFWRTYGFVSGYLMSLVGILGLVRIAATLAAGFRLGSIADFGSVDPQWLEGLSTSPIFTDLSSRYRQALILSQIPDFLLCAALTAGGFLLARWLRRKYRTA</sequence>
<reference evidence="4" key="1">
    <citation type="submission" date="2021-10" db="EMBL/GenBank/DDBJ databases">
        <title>Anaerobic single-cell dispensing facilitates the cultivation of human gut bacteria.</title>
        <authorList>
            <person name="Afrizal A."/>
        </authorList>
    </citation>
    <scope>NUCLEOTIDE SEQUENCE</scope>
    <source>
        <strain evidence="4">CLA-AA-H272</strain>
    </source>
</reference>
<keyword evidence="2" id="KW-1133">Transmembrane helix</keyword>
<dbReference type="AlphaFoldDB" id="A0AAE3AGH4"/>
<evidence type="ECO:0000313" key="4">
    <source>
        <dbReference type="EMBL" id="MCC2129551.1"/>
    </source>
</evidence>
<keyword evidence="2" id="KW-0812">Transmembrane</keyword>
<gene>
    <name evidence="4" type="ORF">LKD37_08500</name>
</gene>
<accession>A0AAE3AGH4</accession>
<dbReference type="SMART" id="SM00530">
    <property type="entry name" value="HTH_XRE"/>
    <property type="match status" value="1"/>
</dbReference>
<dbReference type="GO" id="GO:0003677">
    <property type="term" value="F:DNA binding"/>
    <property type="evidence" value="ECO:0007669"/>
    <property type="project" value="UniProtKB-KW"/>
</dbReference>
<dbReference type="EMBL" id="JAJEPW010000021">
    <property type="protein sequence ID" value="MCC2129551.1"/>
    <property type="molecule type" value="Genomic_DNA"/>
</dbReference>
<evidence type="ECO:0000256" key="2">
    <source>
        <dbReference type="SAM" id="Phobius"/>
    </source>
</evidence>
<dbReference type="SUPFAM" id="SSF47413">
    <property type="entry name" value="lambda repressor-like DNA-binding domains"/>
    <property type="match status" value="1"/>
</dbReference>
<evidence type="ECO:0000259" key="3">
    <source>
        <dbReference type="PROSITE" id="PS50943"/>
    </source>
</evidence>
<dbReference type="CDD" id="cd00093">
    <property type="entry name" value="HTH_XRE"/>
    <property type="match status" value="1"/>
</dbReference>
<dbReference type="PANTHER" id="PTHR46558">
    <property type="entry name" value="TRACRIPTIONAL REGULATORY PROTEIN-RELATED-RELATED"/>
    <property type="match status" value="1"/>
</dbReference>
<evidence type="ECO:0000256" key="1">
    <source>
        <dbReference type="ARBA" id="ARBA00023125"/>
    </source>
</evidence>
<dbReference type="InterPro" id="IPR010982">
    <property type="entry name" value="Lambda_DNA-bd_dom_sf"/>
</dbReference>
<dbReference type="RefSeq" id="WP_302928826.1">
    <property type="nucleotide sequence ID" value="NZ_JAJEPW010000021.1"/>
</dbReference>
<dbReference type="Gene3D" id="1.10.260.40">
    <property type="entry name" value="lambda repressor-like DNA-binding domains"/>
    <property type="match status" value="1"/>
</dbReference>
<keyword evidence="2" id="KW-0472">Membrane</keyword>
<organism evidence="4 5">
    <name type="scientific">Brotocaccenecus cirricatena</name>
    <dbReference type="NCBI Taxonomy" id="3064195"/>
    <lineage>
        <taxon>Bacteria</taxon>
        <taxon>Bacillati</taxon>
        <taxon>Bacillota</taxon>
        <taxon>Clostridia</taxon>
        <taxon>Eubacteriales</taxon>
        <taxon>Oscillospiraceae</taxon>
        <taxon>Brotocaccenecus</taxon>
    </lineage>
</organism>
<dbReference type="Proteomes" id="UP001199319">
    <property type="component" value="Unassembled WGS sequence"/>
</dbReference>
<comment type="caution">
    <text evidence="4">The sequence shown here is derived from an EMBL/GenBank/DDBJ whole genome shotgun (WGS) entry which is preliminary data.</text>
</comment>
<dbReference type="InterPro" id="IPR001387">
    <property type="entry name" value="Cro/C1-type_HTH"/>
</dbReference>
<dbReference type="PROSITE" id="PS50943">
    <property type="entry name" value="HTH_CROC1"/>
    <property type="match status" value="1"/>
</dbReference>
<dbReference type="PANTHER" id="PTHR46558:SF13">
    <property type="entry name" value="HTH-TYPE TRANSCRIPTIONAL REGULATOR IMMR"/>
    <property type="match status" value="1"/>
</dbReference>
<proteinExistence type="predicted"/>
<feature type="domain" description="HTH cro/C1-type" evidence="3">
    <location>
        <begin position="7"/>
        <end position="61"/>
    </location>
</feature>